<dbReference type="GO" id="GO:0004595">
    <property type="term" value="F:pantetheine-phosphate adenylyltransferase activity"/>
    <property type="evidence" value="ECO:0007669"/>
    <property type="project" value="UniProtKB-UniRule"/>
</dbReference>
<dbReference type="NCBIfam" id="TIGR01510">
    <property type="entry name" value="coaD_prev_kdtB"/>
    <property type="match status" value="1"/>
</dbReference>
<comment type="cofactor">
    <cofactor evidence="9">
        <name>Mg(2+)</name>
        <dbReference type="ChEBI" id="CHEBI:18420"/>
    </cofactor>
</comment>
<evidence type="ECO:0000256" key="4">
    <source>
        <dbReference type="ARBA" id="ARBA00022741"/>
    </source>
</evidence>
<feature type="binding site" evidence="9">
    <location>
        <position position="12"/>
    </location>
    <ligand>
        <name>substrate</name>
    </ligand>
</feature>
<dbReference type="AlphaFoldDB" id="A0A2W4T5P9"/>
<evidence type="ECO:0000256" key="2">
    <source>
        <dbReference type="ARBA" id="ARBA00022679"/>
    </source>
</evidence>
<dbReference type="GO" id="GO:0005524">
    <property type="term" value="F:ATP binding"/>
    <property type="evidence" value="ECO:0007669"/>
    <property type="project" value="UniProtKB-KW"/>
</dbReference>
<dbReference type="PRINTS" id="PR01020">
    <property type="entry name" value="LPSBIOSNTHSS"/>
</dbReference>
<feature type="site" description="Transition state stabilizer" evidence="9">
    <location>
        <position position="20"/>
    </location>
</feature>
<dbReference type="Proteomes" id="UP000249396">
    <property type="component" value="Unassembled WGS sequence"/>
</dbReference>
<gene>
    <name evidence="9" type="primary">coaD</name>
    <name evidence="11" type="ORF">DM484_10485</name>
</gene>
<keyword evidence="6 9" id="KW-0460">Magnesium</keyword>
<dbReference type="Pfam" id="PF01467">
    <property type="entry name" value="CTP_transf_like"/>
    <property type="match status" value="1"/>
</dbReference>
<comment type="catalytic activity">
    <reaction evidence="8 9">
        <text>(R)-4'-phosphopantetheine + ATP + H(+) = 3'-dephospho-CoA + diphosphate</text>
        <dbReference type="Rhea" id="RHEA:19801"/>
        <dbReference type="ChEBI" id="CHEBI:15378"/>
        <dbReference type="ChEBI" id="CHEBI:30616"/>
        <dbReference type="ChEBI" id="CHEBI:33019"/>
        <dbReference type="ChEBI" id="CHEBI:57328"/>
        <dbReference type="ChEBI" id="CHEBI:61723"/>
        <dbReference type="EC" id="2.7.7.3"/>
    </reaction>
</comment>
<evidence type="ECO:0000313" key="12">
    <source>
        <dbReference type="Proteomes" id="UP000249396"/>
    </source>
</evidence>
<dbReference type="GO" id="GO:0015937">
    <property type="term" value="P:coenzyme A biosynthetic process"/>
    <property type="evidence" value="ECO:0007669"/>
    <property type="project" value="UniProtKB-UniRule"/>
</dbReference>
<dbReference type="InterPro" id="IPR014729">
    <property type="entry name" value="Rossmann-like_a/b/a_fold"/>
</dbReference>
<dbReference type="EC" id="2.7.7.3" evidence="9"/>
<comment type="function">
    <text evidence="9">Reversibly transfers an adenylyl group from ATP to 4'-phosphopantetheine, yielding dephospho-CoA (dPCoA) and pyrophosphate.</text>
</comment>
<comment type="caution">
    <text evidence="11">The sequence shown here is derived from an EMBL/GenBank/DDBJ whole genome shotgun (WGS) entry which is preliminary data.</text>
</comment>
<dbReference type="UniPathway" id="UPA00241">
    <property type="reaction ID" value="UER00355"/>
</dbReference>
<comment type="similarity">
    <text evidence="9">Belongs to the bacterial CoaD family.</text>
</comment>
<dbReference type="PANTHER" id="PTHR21342:SF1">
    <property type="entry name" value="PHOSPHOPANTETHEINE ADENYLYLTRANSFERASE"/>
    <property type="match status" value="1"/>
</dbReference>
<evidence type="ECO:0000256" key="8">
    <source>
        <dbReference type="ARBA" id="ARBA00029346"/>
    </source>
</evidence>
<feature type="binding site" evidence="9">
    <location>
        <begin position="126"/>
        <end position="132"/>
    </location>
    <ligand>
        <name>ATP</name>
        <dbReference type="ChEBI" id="CHEBI:30616"/>
    </ligand>
</feature>
<dbReference type="GO" id="GO:0005737">
    <property type="term" value="C:cytoplasm"/>
    <property type="evidence" value="ECO:0007669"/>
    <property type="project" value="UniProtKB-SubCell"/>
</dbReference>
<dbReference type="Gene3D" id="3.40.50.620">
    <property type="entry name" value="HUPs"/>
    <property type="match status" value="1"/>
</dbReference>
<keyword evidence="2 9" id="KW-0808">Transferase</keyword>
<dbReference type="PANTHER" id="PTHR21342">
    <property type="entry name" value="PHOSPHOPANTETHEINE ADENYLYLTRANSFERASE"/>
    <property type="match status" value="1"/>
</dbReference>
<dbReference type="HAMAP" id="MF_00151">
    <property type="entry name" value="PPAT_bact"/>
    <property type="match status" value="1"/>
</dbReference>
<keyword evidence="3 9" id="KW-0548">Nucleotidyltransferase</keyword>
<feature type="binding site" evidence="9">
    <location>
        <position position="76"/>
    </location>
    <ligand>
        <name>substrate</name>
    </ligand>
</feature>
<feature type="binding site" evidence="9">
    <location>
        <position position="44"/>
    </location>
    <ligand>
        <name>substrate</name>
    </ligand>
</feature>
<dbReference type="EMBL" id="QJPH01000288">
    <property type="protein sequence ID" value="PZN80094.1"/>
    <property type="molecule type" value="Genomic_DNA"/>
</dbReference>
<dbReference type="InterPro" id="IPR004821">
    <property type="entry name" value="Cyt_trans-like"/>
</dbReference>
<reference evidence="11 12" key="1">
    <citation type="journal article" date="2018" name="Aquat. Microb. Ecol.">
        <title>Gammaproteobacterial methanotrophs dominate.</title>
        <authorList>
            <person name="Rissanen A.J."/>
            <person name="Saarenheimo J."/>
            <person name="Tiirola M."/>
            <person name="Peura S."/>
            <person name="Aalto S.L."/>
            <person name="Karvinen A."/>
            <person name="Nykanen H."/>
        </authorList>
    </citation>
    <scope>NUCLEOTIDE SEQUENCE [LARGE SCALE GENOMIC DNA]</scope>
    <source>
        <strain evidence="11">AMbin10</strain>
    </source>
</reference>
<feature type="binding site" evidence="9">
    <location>
        <position position="20"/>
    </location>
    <ligand>
        <name>ATP</name>
        <dbReference type="ChEBI" id="CHEBI:30616"/>
    </ligand>
</feature>
<feature type="binding site" evidence="9">
    <location>
        <begin position="12"/>
        <end position="13"/>
    </location>
    <ligand>
        <name>ATP</name>
        <dbReference type="ChEBI" id="CHEBI:30616"/>
    </ligand>
</feature>
<feature type="binding site" evidence="9">
    <location>
        <position position="101"/>
    </location>
    <ligand>
        <name>ATP</name>
        <dbReference type="ChEBI" id="CHEBI:30616"/>
    </ligand>
</feature>
<comment type="pathway">
    <text evidence="9">Cofactor biosynthesis; coenzyme A biosynthesis; CoA from (R)-pantothenate: step 4/5.</text>
</comment>
<keyword evidence="5 9" id="KW-0067">ATP-binding</keyword>
<evidence type="ECO:0000313" key="11">
    <source>
        <dbReference type="EMBL" id="PZN80094.1"/>
    </source>
</evidence>
<name>A0A2W4T5P9_9GAMM</name>
<evidence type="ECO:0000256" key="1">
    <source>
        <dbReference type="ARBA" id="ARBA00022490"/>
    </source>
</evidence>
<protein>
    <recommendedName>
        <fullName evidence="9">Phosphopantetheine adenylyltransferase</fullName>
        <ecNumber evidence="9">2.7.7.3</ecNumber>
    </recommendedName>
    <alternativeName>
        <fullName evidence="9">Dephospho-CoA pyrophosphorylase</fullName>
    </alternativeName>
    <alternativeName>
        <fullName evidence="9">Pantetheine-phosphate adenylyltransferase</fullName>
        <shortName evidence="9">PPAT</shortName>
    </alternativeName>
</protein>
<comment type="subcellular location">
    <subcellularLocation>
        <location evidence="9">Cytoplasm</location>
    </subcellularLocation>
</comment>
<accession>A0A2W4T5P9</accession>
<feature type="binding site" evidence="9">
    <location>
        <position position="90"/>
    </location>
    <ligand>
        <name>substrate</name>
    </ligand>
</feature>
<evidence type="ECO:0000256" key="6">
    <source>
        <dbReference type="ARBA" id="ARBA00022842"/>
    </source>
</evidence>
<dbReference type="InterPro" id="IPR001980">
    <property type="entry name" value="PPAT"/>
</dbReference>
<proteinExistence type="inferred from homology"/>
<evidence type="ECO:0000256" key="3">
    <source>
        <dbReference type="ARBA" id="ARBA00022695"/>
    </source>
</evidence>
<evidence type="ECO:0000256" key="5">
    <source>
        <dbReference type="ARBA" id="ARBA00022840"/>
    </source>
</evidence>
<dbReference type="NCBIfam" id="TIGR00125">
    <property type="entry name" value="cyt_tran_rel"/>
    <property type="match status" value="1"/>
</dbReference>
<organism evidence="11 12">
    <name type="scientific">Candidatus Methylumidiphilus alinenensis</name>
    <dbReference type="NCBI Taxonomy" id="2202197"/>
    <lineage>
        <taxon>Bacteria</taxon>
        <taxon>Pseudomonadati</taxon>
        <taxon>Pseudomonadota</taxon>
        <taxon>Gammaproteobacteria</taxon>
        <taxon>Methylococcales</taxon>
        <taxon>Candidatus Methylumidiphilus</taxon>
    </lineage>
</organism>
<sequence>MINSRAAIYPGTFDPITNGHLDLIFRAARIFDRVVVAVADSKGKTPLFNLDERVELAKEAVSDIPGVEVVGFRSLLVECARTKGVGVILRGLRAVSDFEFEFQLAGMNRHLDKEMETMFLTPSEKYAFISSSVIREIARLGGDISPFVTERVNKALSDKYSSQS</sequence>
<evidence type="ECO:0000259" key="10">
    <source>
        <dbReference type="Pfam" id="PF01467"/>
    </source>
</evidence>
<dbReference type="CDD" id="cd02163">
    <property type="entry name" value="PPAT"/>
    <property type="match status" value="1"/>
</dbReference>
<dbReference type="SUPFAM" id="SSF52374">
    <property type="entry name" value="Nucleotidylyl transferase"/>
    <property type="match status" value="1"/>
</dbReference>
<keyword evidence="7 9" id="KW-0173">Coenzyme A biosynthesis</keyword>
<feature type="domain" description="Cytidyltransferase-like" evidence="10">
    <location>
        <begin position="8"/>
        <end position="136"/>
    </location>
</feature>
<keyword evidence="4 9" id="KW-0547">Nucleotide-binding</keyword>
<comment type="subunit">
    <text evidence="9">Homohexamer.</text>
</comment>
<evidence type="ECO:0000256" key="9">
    <source>
        <dbReference type="HAMAP-Rule" id="MF_00151"/>
    </source>
</evidence>
<evidence type="ECO:0000256" key="7">
    <source>
        <dbReference type="ARBA" id="ARBA00022993"/>
    </source>
</evidence>
<feature type="binding site" evidence="9">
    <location>
        <begin position="91"/>
        <end position="93"/>
    </location>
    <ligand>
        <name>ATP</name>
        <dbReference type="ChEBI" id="CHEBI:30616"/>
    </ligand>
</feature>
<keyword evidence="1 9" id="KW-0963">Cytoplasm</keyword>